<evidence type="ECO:0000256" key="2">
    <source>
        <dbReference type="ARBA" id="ARBA00022573"/>
    </source>
</evidence>
<evidence type="ECO:0000259" key="6">
    <source>
        <dbReference type="Pfam" id="PF00590"/>
    </source>
</evidence>
<evidence type="ECO:0000313" key="8">
    <source>
        <dbReference type="Proteomes" id="UP000263486"/>
    </source>
</evidence>
<dbReference type="SUPFAM" id="SSF53790">
    <property type="entry name" value="Tetrapyrrole methylase"/>
    <property type="match status" value="1"/>
</dbReference>
<evidence type="ECO:0000256" key="1">
    <source>
        <dbReference type="ARBA" id="ARBA00004953"/>
    </source>
</evidence>
<accession>A0ABX9KI36</accession>
<dbReference type="Gene3D" id="3.40.1010.10">
    <property type="entry name" value="Cobalt-precorrin-4 Transmethylase, Domain 1"/>
    <property type="match status" value="1"/>
</dbReference>
<protein>
    <submittedName>
        <fullName evidence="7">Precorrin-6y C5,15-methyltransferase (Decarboxylating) subunit CbiE</fullName>
    </submittedName>
</protein>
<keyword evidence="3" id="KW-0489">Methyltransferase</keyword>
<organism evidence="7 8">
    <name type="scientific">Psychrilyobacter piezotolerans</name>
    <dbReference type="NCBI Taxonomy" id="2293438"/>
    <lineage>
        <taxon>Bacteria</taxon>
        <taxon>Fusobacteriati</taxon>
        <taxon>Fusobacteriota</taxon>
        <taxon>Fusobacteriia</taxon>
        <taxon>Fusobacteriales</taxon>
        <taxon>Fusobacteriaceae</taxon>
        <taxon>Psychrilyobacter</taxon>
    </lineage>
</organism>
<dbReference type="NCBIfam" id="TIGR02467">
    <property type="entry name" value="CbiE"/>
    <property type="match status" value="1"/>
</dbReference>
<dbReference type="InterPro" id="IPR014776">
    <property type="entry name" value="4pyrrole_Mease_sub2"/>
</dbReference>
<keyword evidence="5" id="KW-0949">S-adenosyl-L-methionine</keyword>
<dbReference type="InterPro" id="IPR012818">
    <property type="entry name" value="CbiE"/>
</dbReference>
<evidence type="ECO:0000256" key="4">
    <source>
        <dbReference type="ARBA" id="ARBA00022679"/>
    </source>
</evidence>
<name>A0ABX9KI36_9FUSO</name>
<dbReference type="CDD" id="cd11644">
    <property type="entry name" value="Precorrin-6Y-MT"/>
    <property type="match status" value="1"/>
</dbReference>
<keyword evidence="4" id="KW-0808">Transferase</keyword>
<keyword evidence="8" id="KW-1185">Reference proteome</keyword>
<dbReference type="Gene3D" id="3.30.950.10">
    <property type="entry name" value="Methyltransferase, Cobalt-precorrin-4 Transmethylase, Domain 2"/>
    <property type="match status" value="1"/>
</dbReference>
<dbReference type="Proteomes" id="UP000263486">
    <property type="component" value="Unassembled WGS sequence"/>
</dbReference>
<dbReference type="EMBL" id="QUAJ01000007">
    <property type="protein sequence ID" value="REI41822.1"/>
    <property type="molecule type" value="Genomic_DNA"/>
</dbReference>
<reference evidence="7 8" key="1">
    <citation type="submission" date="2018-08" db="EMBL/GenBank/DDBJ databases">
        <title>Draft genome sequence of Psychrilyobacter sp. strain SD5 isolated from Black Sea water.</title>
        <authorList>
            <person name="Yadav S."/>
            <person name="Villanueva L."/>
            <person name="Damste J.S.S."/>
        </authorList>
    </citation>
    <scope>NUCLEOTIDE SEQUENCE [LARGE SCALE GENOMIC DNA]</scope>
    <source>
        <strain evidence="7 8">SD5</strain>
    </source>
</reference>
<comment type="pathway">
    <text evidence="1">Cofactor biosynthesis; adenosylcobalamin biosynthesis.</text>
</comment>
<sequence length="210" mass="23812">MEKINILGLGPGNKKYILPITKECIKKSEILIGGRRNIESLGTLAEGKELRYIDRYLDQLSLYMKENRDRRISLIVSGDSGFYSMVPFMKKHFEIKELNIIPGISSMQYMFSAVGYSYEDTFIGSVHGRNCDYLTPVKEGKKAGLLTDNKTTPQVIAQNLLENQIRGTIFVGERLSYDDERITTMSLEEMADLKIIFDINVVIVIPDTPS</sequence>
<comment type="caution">
    <text evidence="7">The sequence shown here is derived from an EMBL/GenBank/DDBJ whole genome shotgun (WGS) entry which is preliminary data.</text>
</comment>
<dbReference type="PANTHER" id="PTHR43182:SF1">
    <property type="entry name" value="COBALT-PRECORRIN-7 C(5)-METHYLTRANSFERASE"/>
    <property type="match status" value="1"/>
</dbReference>
<evidence type="ECO:0000313" key="7">
    <source>
        <dbReference type="EMBL" id="REI41822.1"/>
    </source>
</evidence>
<gene>
    <name evidence="7" type="primary">cbiE</name>
    <name evidence="7" type="ORF">DYH56_05255</name>
</gene>
<dbReference type="InterPro" id="IPR000878">
    <property type="entry name" value="4pyrrol_Mease"/>
</dbReference>
<dbReference type="InterPro" id="IPR035996">
    <property type="entry name" value="4pyrrol_Methylase_sf"/>
</dbReference>
<dbReference type="InterPro" id="IPR050714">
    <property type="entry name" value="Cobalamin_biosynth_MTase"/>
</dbReference>
<dbReference type="RefSeq" id="WP_114641819.1">
    <property type="nucleotide sequence ID" value="NZ_JAACIO010000006.1"/>
</dbReference>
<dbReference type="InterPro" id="IPR014777">
    <property type="entry name" value="4pyrrole_Mease_sub1"/>
</dbReference>
<feature type="domain" description="Tetrapyrrole methylase" evidence="6">
    <location>
        <begin position="3"/>
        <end position="190"/>
    </location>
</feature>
<keyword evidence="2" id="KW-0169">Cobalamin biosynthesis</keyword>
<evidence type="ECO:0000256" key="5">
    <source>
        <dbReference type="ARBA" id="ARBA00022691"/>
    </source>
</evidence>
<dbReference type="PANTHER" id="PTHR43182">
    <property type="entry name" value="COBALT-PRECORRIN-6B C(15)-METHYLTRANSFERASE (DECARBOXYLATING)"/>
    <property type="match status" value="1"/>
</dbReference>
<dbReference type="Pfam" id="PF00590">
    <property type="entry name" value="TP_methylase"/>
    <property type="match status" value="1"/>
</dbReference>
<evidence type="ECO:0000256" key="3">
    <source>
        <dbReference type="ARBA" id="ARBA00022603"/>
    </source>
</evidence>
<proteinExistence type="predicted"/>